<feature type="region of interest" description="Disordered" evidence="1">
    <location>
        <begin position="37"/>
        <end position="60"/>
    </location>
</feature>
<dbReference type="Proteomes" id="UP001530377">
    <property type="component" value="Unassembled WGS sequence"/>
</dbReference>
<protein>
    <submittedName>
        <fullName evidence="2">Uncharacterized protein</fullName>
    </submittedName>
</protein>
<feature type="region of interest" description="Disordered" evidence="1">
    <location>
        <begin position="1"/>
        <end position="20"/>
    </location>
</feature>
<reference evidence="2 3" key="1">
    <citation type="submission" date="2024-10" db="EMBL/GenBank/DDBJ databases">
        <title>Updated reference genomes for cyclostephanoid diatoms.</title>
        <authorList>
            <person name="Roberts W.R."/>
            <person name="Alverson A.J."/>
        </authorList>
    </citation>
    <scope>NUCLEOTIDE SEQUENCE [LARGE SCALE GENOMIC DNA]</scope>
    <source>
        <strain evidence="2 3">AJA228-03</strain>
    </source>
</reference>
<keyword evidence="3" id="KW-1185">Reference proteome</keyword>
<dbReference type="EMBL" id="JALLPB020000212">
    <property type="protein sequence ID" value="KAL3812185.1"/>
    <property type="molecule type" value="Genomic_DNA"/>
</dbReference>
<dbReference type="AlphaFoldDB" id="A0ABD3RGX9"/>
<feature type="compositionally biased region" description="Basic residues" evidence="1">
    <location>
        <begin position="1"/>
        <end position="12"/>
    </location>
</feature>
<accession>A0ABD3RGX9</accession>
<comment type="caution">
    <text evidence="2">The sequence shown here is derived from an EMBL/GenBank/DDBJ whole genome shotgun (WGS) entry which is preliminary data.</text>
</comment>
<sequence length="1193" mass="129296">MDHHHRNNHHRPPPPPSPLLLSKLRIALSCLYASSIDDGRSSSSSSVAACTQQQRQRHRREAHDFLLDLRTRNNRRAAHSRIRSIRDGGGGTRGGGDVDEGMNPGGGGGWEVDPAWNALTSTMTMLEREHEHNDYDFDFNYYRDCSNTRLMEFCDAWARHVAVPMHLVDVTVGSLASSYLRDVDNDDVFGEGNMHRLKGRRRSQREKARSAAHQYLVSIFESASPSLTPEDILAASMGVAVGGGHRGGAGRGHGKNTHTKRRGVNKAKNRREEKLGVMTATTTAPSPDGGRDVAKAELIARRNFACVAAAVVFGVSLADGSTTALTASPVAASTHGISSVAASAAASVLPHLLFLERRGGVVLDGETDLRWRSALFSAILTVVQRMCSSRREIRVLTYEPLMILSSFLGSVAAVSSEMEQVAMDAICECVLSLASSSGYPPGYFDRLSDNNDEELEIERNDVRDVARSVCSLDRDALSDTSPSMLILDRIIGACDAAIRETASTGHIPPETAVHILSALAKPLNKLGKTYRQQPSVFGCSIITTSLLALGSVCDQLNSSFESRSISQMLPLSRLACMAVASLSPMLSSVAEHIRDPPRSDAEKEMMVAFMCSIRCYLQHSILSTAMIPELVAESTLKATRYDIKGAMRGSGGEDHVGCIALMRLSHESDRLIETIFEVYGSVILQDLSSLHQGLKISELQRGVCVNYGKGVCPVSRRIILRVISRLAIHQMKAANGEACNGQAILHKLALAPLDEMTLLKDAPASAEKIFRVCEAALDLSYFSPELLADVFNNPLALEVLFDCAIAGYSRLVFSSDVDALCRQWGRLRGGAYSVLRASVRYSITDYSANIITNLINAECEAATYQCNQGPEAGSSFFNDCVIGEEMAHAGVYILLIRDCLDRIAKNNDQIEAGIHECRKCMSVLQNCAPLVMQLLMHLSPEAASHVDPRPTIAEAWYLTLLSLVSICRNDSVLASCLLGVGVEKFIGESLSLAIALIFLKDLGTKKEPVRLIQIGLSLDGPHTLAIQSYISESVLLGPSILAETSILSIIQLNQSSFGPPTVCGPAILIAALLRSISGALPPWTVEEAPVLFRSIFIATGNDIDGFVQILRVSTKLTAAASFGGVRSGELLAGKYLDASDSHIESLLSQTKEVCNKGNWQKMKVILKATCGGKKKDSGFNLKPQFNTWLCDRL</sequence>
<evidence type="ECO:0000313" key="2">
    <source>
        <dbReference type="EMBL" id="KAL3812185.1"/>
    </source>
</evidence>
<evidence type="ECO:0000313" key="3">
    <source>
        <dbReference type="Proteomes" id="UP001530377"/>
    </source>
</evidence>
<gene>
    <name evidence="2" type="ORF">ACHAXA_011871</name>
</gene>
<proteinExistence type="predicted"/>
<organism evidence="2 3">
    <name type="scientific">Cyclostephanos tholiformis</name>
    <dbReference type="NCBI Taxonomy" id="382380"/>
    <lineage>
        <taxon>Eukaryota</taxon>
        <taxon>Sar</taxon>
        <taxon>Stramenopiles</taxon>
        <taxon>Ochrophyta</taxon>
        <taxon>Bacillariophyta</taxon>
        <taxon>Coscinodiscophyceae</taxon>
        <taxon>Thalassiosirophycidae</taxon>
        <taxon>Stephanodiscales</taxon>
        <taxon>Stephanodiscaceae</taxon>
        <taxon>Cyclostephanos</taxon>
    </lineage>
</organism>
<feature type="compositionally biased region" description="Basic residues" evidence="1">
    <location>
        <begin position="252"/>
        <end position="269"/>
    </location>
</feature>
<name>A0ABD3RGX9_9STRA</name>
<evidence type="ECO:0000256" key="1">
    <source>
        <dbReference type="SAM" id="MobiDB-lite"/>
    </source>
</evidence>
<feature type="region of interest" description="Disordered" evidence="1">
    <location>
        <begin position="244"/>
        <end position="273"/>
    </location>
</feature>